<keyword evidence="9" id="KW-1185">Reference proteome</keyword>
<keyword evidence="5" id="KW-0325">Glycoprotein</keyword>
<keyword evidence="6" id="KW-0732">Signal</keyword>
<dbReference type="EC" id="3.1.1.-" evidence="6"/>
<dbReference type="Gene3D" id="3.40.50.1820">
    <property type="entry name" value="alpha/beta hydrolase"/>
    <property type="match status" value="1"/>
</dbReference>
<feature type="signal peptide" evidence="6">
    <location>
        <begin position="1"/>
        <end position="16"/>
    </location>
</feature>
<sequence length="556" mass="62095">MFSFLLVVLYARGFVAENGPFVLTSLGPIRGFYKSSFHGRKFSAFEGIPYAKPPVGDLRFEPPQNASPWNGVLNANKQYICMQLENAMITDDATIGTEDCLYLNVYVPKTQISTDDNYDVIVNIHGGAFMFGSSTSYAGPCPLMDREIIYVNINYRVGLLGFLSTEDNVVPGNNGLKDQQQALKWVQTHIKQFGGNPKSVTLMGASAGGAAVHLHYFSPKSKGLFHRGISQSGTALMSWAIQDGAAQKARKLATILNCEDSNTQTFIKCLKGVPADKLVKQTKLFYQVARLPVSPFAPVVEVESESSFLTKHPYKQLEDSEVNDIPWLTWVTKDEGNLVSIILNKNLNEVETHWAAWAEHLFDYEYVCLETKKHDVSERIKSFYFQNEQMPKRYTSLLLKSFGDRLINVGFETAVQMQVKVTNSSVYAAIYGYNAGVTLSTIFGVGLEGTTHGDDTLLLHGIDAIQSMFPHIQFSKNDVLMKDTLLDLLTSFVINGKPQCRGVEWKPLTSKSYQYLLINNSDNISMSEIPELSPKGFWEGLNLRENKLFSEKLPTL</sequence>
<keyword evidence="2" id="KW-0719">Serine esterase</keyword>
<dbReference type="InParanoid" id="A0A5N4ASW7"/>
<accession>A0A5N4ASW7</accession>
<dbReference type="InterPro" id="IPR019826">
    <property type="entry name" value="Carboxylesterase_B_AS"/>
</dbReference>
<protein>
    <recommendedName>
        <fullName evidence="6">Carboxylic ester hydrolase</fullName>
        <ecNumber evidence="6">3.1.1.-</ecNumber>
    </recommendedName>
</protein>
<comment type="caution">
    <text evidence="8">The sequence shown here is derived from an EMBL/GenBank/DDBJ whole genome shotgun (WGS) entry which is preliminary data.</text>
</comment>
<evidence type="ECO:0000256" key="2">
    <source>
        <dbReference type="ARBA" id="ARBA00022487"/>
    </source>
</evidence>
<dbReference type="EMBL" id="VVIM01000004">
    <property type="protein sequence ID" value="KAB0800465.1"/>
    <property type="molecule type" value="Genomic_DNA"/>
</dbReference>
<dbReference type="OrthoDB" id="6846267at2759"/>
<dbReference type="PROSITE" id="PS00941">
    <property type="entry name" value="CARBOXYLESTERASE_B_2"/>
    <property type="match status" value="1"/>
</dbReference>
<dbReference type="PROSITE" id="PS00122">
    <property type="entry name" value="CARBOXYLESTERASE_B_1"/>
    <property type="match status" value="1"/>
</dbReference>
<feature type="domain" description="Carboxylesterase type B" evidence="7">
    <location>
        <begin position="20"/>
        <end position="525"/>
    </location>
</feature>
<evidence type="ECO:0000313" key="9">
    <source>
        <dbReference type="Proteomes" id="UP000327044"/>
    </source>
</evidence>
<dbReference type="InterPro" id="IPR019819">
    <property type="entry name" value="Carboxylesterase_B_CS"/>
</dbReference>
<dbReference type="AlphaFoldDB" id="A0A5N4ASW7"/>
<dbReference type="InterPro" id="IPR002018">
    <property type="entry name" value="CarbesteraseB"/>
</dbReference>
<dbReference type="InterPro" id="IPR029058">
    <property type="entry name" value="AB_hydrolase_fold"/>
</dbReference>
<keyword evidence="3 6" id="KW-0378">Hydrolase</keyword>
<keyword evidence="4" id="KW-1015">Disulfide bond</keyword>
<reference evidence="8 9" key="1">
    <citation type="journal article" date="2018" name="Elife">
        <title>Firefly genomes illuminate parallel origins of bioluminescence in beetles.</title>
        <authorList>
            <person name="Fallon T.R."/>
            <person name="Lower S.E."/>
            <person name="Chang C.H."/>
            <person name="Bessho-Uehara M."/>
            <person name="Martin G.J."/>
            <person name="Bewick A.J."/>
            <person name="Behringer M."/>
            <person name="Debat H.J."/>
            <person name="Wong I."/>
            <person name="Day J.C."/>
            <person name="Suvorov A."/>
            <person name="Silva C.J."/>
            <person name="Stanger-Hall K.F."/>
            <person name="Hall D.W."/>
            <person name="Schmitz R.J."/>
            <person name="Nelson D.R."/>
            <person name="Lewis S.M."/>
            <person name="Shigenobu S."/>
            <person name="Bybee S.M."/>
            <person name="Larracuente A.M."/>
            <person name="Oba Y."/>
            <person name="Weng J.K."/>
        </authorList>
    </citation>
    <scope>NUCLEOTIDE SEQUENCE [LARGE SCALE GENOMIC DNA]</scope>
    <source>
        <strain evidence="8">1611_PpyrPB1</strain>
        <tissue evidence="8">Whole body</tissue>
    </source>
</reference>
<evidence type="ECO:0000256" key="4">
    <source>
        <dbReference type="ARBA" id="ARBA00023157"/>
    </source>
</evidence>
<feature type="chain" id="PRO_5024506097" description="Carboxylic ester hydrolase" evidence="6">
    <location>
        <begin position="17"/>
        <end position="556"/>
    </location>
</feature>
<dbReference type="SUPFAM" id="SSF53474">
    <property type="entry name" value="alpha/beta-Hydrolases"/>
    <property type="match status" value="1"/>
</dbReference>
<name>A0A5N4ASW7_PHOPY</name>
<comment type="similarity">
    <text evidence="1 6">Belongs to the type-B carboxylesterase/lipase family.</text>
</comment>
<evidence type="ECO:0000259" key="7">
    <source>
        <dbReference type="Pfam" id="PF00135"/>
    </source>
</evidence>
<gene>
    <name evidence="8" type="ORF">PPYR_06205</name>
</gene>
<dbReference type="Pfam" id="PF00135">
    <property type="entry name" value="COesterase"/>
    <property type="match status" value="1"/>
</dbReference>
<proteinExistence type="inferred from homology"/>
<dbReference type="Proteomes" id="UP000327044">
    <property type="component" value="Unassembled WGS sequence"/>
</dbReference>
<dbReference type="GO" id="GO:0052689">
    <property type="term" value="F:carboxylic ester hydrolase activity"/>
    <property type="evidence" value="ECO:0007669"/>
    <property type="project" value="UniProtKB-KW"/>
</dbReference>
<dbReference type="PANTHER" id="PTHR11559">
    <property type="entry name" value="CARBOXYLESTERASE"/>
    <property type="match status" value="1"/>
</dbReference>
<evidence type="ECO:0000256" key="1">
    <source>
        <dbReference type="ARBA" id="ARBA00005964"/>
    </source>
</evidence>
<dbReference type="InterPro" id="IPR050309">
    <property type="entry name" value="Type-B_Carboxylest/Lipase"/>
</dbReference>
<organism evidence="8 9">
    <name type="scientific">Photinus pyralis</name>
    <name type="common">Common eastern firefly</name>
    <name type="synonym">Lampyris pyralis</name>
    <dbReference type="NCBI Taxonomy" id="7054"/>
    <lineage>
        <taxon>Eukaryota</taxon>
        <taxon>Metazoa</taxon>
        <taxon>Ecdysozoa</taxon>
        <taxon>Arthropoda</taxon>
        <taxon>Hexapoda</taxon>
        <taxon>Insecta</taxon>
        <taxon>Pterygota</taxon>
        <taxon>Neoptera</taxon>
        <taxon>Endopterygota</taxon>
        <taxon>Coleoptera</taxon>
        <taxon>Polyphaga</taxon>
        <taxon>Elateriformia</taxon>
        <taxon>Elateroidea</taxon>
        <taxon>Lampyridae</taxon>
        <taxon>Lampyrinae</taxon>
        <taxon>Photinus</taxon>
    </lineage>
</organism>
<evidence type="ECO:0000256" key="3">
    <source>
        <dbReference type="ARBA" id="ARBA00022801"/>
    </source>
</evidence>
<evidence type="ECO:0000256" key="6">
    <source>
        <dbReference type="RuleBase" id="RU361235"/>
    </source>
</evidence>
<evidence type="ECO:0000256" key="5">
    <source>
        <dbReference type="ARBA" id="ARBA00023180"/>
    </source>
</evidence>
<evidence type="ECO:0000313" key="8">
    <source>
        <dbReference type="EMBL" id="KAB0800465.1"/>
    </source>
</evidence>